<gene>
    <name evidence="2" type="ORF">AMATHDRAFT_8702</name>
</gene>
<organism evidence="2 3">
    <name type="scientific">Amanita thiersii Skay4041</name>
    <dbReference type="NCBI Taxonomy" id="703135"/>
    <lineage>
        <taxon>Eukaryota</taxon>
        <taxon>Fungi</taxon>
        <taxon>Dikarya</taxon>
        <taxon>Basidiomycota</taxon>
        <taxon>Agaricomycotina</taxon>
        <taxon>Agaricomycetes</taxon>
        <taxon>Agaricomycetidae</taxon>
        <taxon>Agaricales</taxon>
        <taxon>Pluteineae</taxon>
        <taxon>Amanitaceae</taxon>
        <taxon>Amanita</taxon>
    </lineage>
</organism>
<proteinExistence type="predicted"/>
<name>A0A2A9N742_9AGAR</name>
<accession>A0A2A9N742</accession>
<sequence>MSLPNGTYLILNVRQNNSALLPDNNDGTPIVSASPNNADKKQQWIVTAQGNYFTIQNVNANNFANTGTRAQPGSFVEGRRPPQQFDISPTRVSGQYTISTTDTRLFWQLPDNQPGSPLLLTDAATDQRSWWLFNRV</sequence>
<evidence type="ECO:0000313" key="2">
    <source>
        <dbReference type="EMBL" id="PFH45759.1"/>
    </source>
</evidence>
<reference evidence="2 3" key="1">
    <citation type="submission" date="2014-02" db="EMBL/GenBank/DDBJ databases">
        <title>Transposable element dynamics among asymbiotic and ectomycorrhizal Amanita fungi.</title>
        <authorList>
            <consortium name="DOE Joint Genome Institute"/>
            <person name="Hess J."/>
            <person name="Skrede I."/>
            <person name="Wolfe B."/>
            <person name="LaButti K."/>
            <person name="Ohm R.A."/>
            <person name="Grigoriev I.V."/>
            <person name="Pringle A."/>
        </authorList>
    </citation>
    <scope>NUCLEOTIDE SEQUENCE [LARGE SCALE GENOMIC DNA]</scope>
    <source>
        <strain evidence="2 3">SKay4041</strain>
    </source>
</reference>
<dbReference type="EMBL" id="KZ302296">
    <property type="protein sequence ID" value="PFH45759.1"/>
    <property type="molecule type" value="Genomic_DNA"/>
</dbReference>
<dbReference type="STRING" id="703135.A0A2A9N742"/>
<evidence type="ECO:0000313" key="3">
    <source>
        <dbReference type="Proteomes" id="UP000242287"/>
    </source>
</evidence>
<dbReference type="InterPro" id="IPR035992">
    <property type="entry name" value="Ricin_B-like_lectins"/>
</dbReference>
<feature type="domain" description="Ricin B lectin" evidence="1">
    <location>
        <begin position="5"/>
        <end position="63"/>
    </location>
</feature>
<evidence type="ECO:0000259" key="1">
    <source>
        <dbReference type="Pfam" id="PF14200"/>
    </source>
</evidence>
<dbReference type="Pfam" id="PF14200">
    <property type="entry name" value="RicinB_lectin_2"/>
    <property type="match status" value="1"/>
</dbReference>
<dbReference type="InterPro" id="IPR000772">
    <property type="entry name" value="Ricin_B_lectin"/>
</dbReference>
<dbReference type="CDD" id="cd23714">
    <property type="entry name" value="beta-trefoil_Ricin_MtaL"/>
    <property type="match status" value="1"/>
</dbReference>
<dbReference type="Gene3D" id="2.80.10.50">
    <property type="match status" value="1"/>
</dbReference>
<dbReference type="OrthoDB" id="3266227at2759"/>
<keyword evidence="3" id="KW-1185">Reference proteome</keyword>
<dbReference type="Proteomes" id="UP000242287">
    <property type="component" value="Unassembled WGS sequence"/>
</dbReference>
<protein>
    <recommendedName>
        <fullName evidence="1">Ricin B lectin domain-containing protein</fullName>
    </recommendedName>
</protein>
<dbReference type="AlphaFoldDB" id="A0A2A9N742"/>
<dbReference type="SUPFAM" id="SSF50370">
    <property type="entry name" value="Ricin B-like lectins"/>
    <property type="match status" value="1"/>
</dbReference>